<dbReference type="PROSITE" id="PS50003">
    <property type="entry name" value="PH_DOMAIN"/>
    <property type="match status" value="1"/>
</dbReference>
<dbReference type="InterPro" id="IPR046869">
    <property type="entry name" value="SLM1/RGC1-like_PH"/>
</dbReference>
<dbReference type="OrthoDB" id="2264563at2759"/>
<dbReference type="Gene3D" id="2.30.29.30">
    <property type="entry name" value="Pleckstrin-homology domain (PH domain)/Phosphotyrosine-binding domain (PTB)"/>
    <property type="match status" value="1"/>
</dbReference>
<dbReference type="Proteomes" id="UP001056012">
    <property type="component" value="Chromosome 5"/>
</dbReference>
<feature type="compositionally biased region" description="Low complexity" evidence="2">
    <location>
        <begin position="447"/>
        <end position="483"/>
    </location>
</feature>
<proteinExistence type="predicted"/>
<dbReference type="PANTHER" id="PTHR31941:SF1">
    <property type="entry name" value="CYTOSKELETAL SIGNALING PROTEIN SLM1"/>
    <property type="match status" value="1"/>
</dbReference>
<reference evidence="4" key="1">
    <citation type="submission" date="2021-12" db="EMBL/GenBank/DDBJ databases">
        <title>Curvularia clavata genome.</title>
        <authorList>
            <person name="Cao Y."/>
        </authorList>
    </citation>
    <scope>NUCLEOTIDE SEQUENCE</scope>
    <source>
        <strain evidence="4">Yc1106</strain>
    </source>
</reference>
<dbReference type="InterPro" id="IPR011993">
    <property type="entry name" value="PH-like_dom_sf"/>
</dbReference>
<keyword evidence="5" id="KW-1185">Reference proteome</keyword>
<dbReference type="EMBL" id="CP089278">
    <property type="protein sequence ID" value="USP79433.1"/>
    <property type="molecule type" value="Genomic_DNA"/>
</dbReference>
<evidence type="ECO:0000313" key="4">
    <source>
        <dbReference type="EMBL" id="USP79433.1"/>
    </source>
</evidence>
<dbReference type="PANTHER" id="PTHR31941">
    <property type="entry name" value="CYTOSKELETAL SIGNALING PROTEIN SLM1"/>
    <property type="match status" value="1"/>
</dbReference>
<evidence type="ECO:0000256" key="1">
    <source>
        <dbReference type="ARBA" id="ARBA00022553"/>
    </source>
</evidence>
<sequence length="483" mass="52803">MSAPTSATSEMPSRTFTNRSGDDDAIPGEDTSEVTKLFAERLQAWKHAVGYLEDYITATEKTNHAHGKEYERVLKTVKDPLKEGHHFDQSLGGIAGMFENIRSNTQGMSNQHYETAKQLKSAILPIFERLHSEIKNKNKELTKGAGKGSKAVDKARLQTQKHIELLGQHAAAFDSHSSSQMKATDDPYILRRGINHRLHKQVQEENNNRQDLIAVQNSFAQFEAHIIQEIQHGMGQFLQVVTTQAEHTKAAYGDMVGTSQRIPLDFEWNGFIQRNNNVLIDPSAPARTLADISFPNQNHRATQPLIAGSLEKKGKIMRSYDTNYYVVTPSKFLHEFKTDDDFAKDPAPELSLYLPDCVIGAVNGQKFNVKGKDTSKGKIGGAFSMTHEVAFKAHTPQAAQQWWEVIRQAAGTVTTEAPDASVPTSPVSPSEKQPAPLQTQGLEKTETAPGSAAPASATTPAPASATTPAPTSATAAPGETVKN</sequence>
<name>A0A9Q9DT52_CURCL</name>
<feature type="region of interest" description="Disordered" evidence="2">
    <location>
        <begin position="1"/>
        <end position="29"/>
    </location>
</feature>
<feature type="compositionally biased region" description="Polar residues" evidence="2">
    <location>
        <begin position="422"/>
        <end position="442"/>
    </location>
</feature>
<feature type="region of interest" description="Disordered" evidence="2">
    <location>
        <begin position="414"/>
        <end position="483"/>
    </location>
</feature>
<dbReference type="InterPro" id="IPR046868">
    <property type="entry name" value="BAR_4"/>
</dbReference>
<dbReference type="InterPro" id="IPR001849">
    <property type="entry name" value="PH_domain"/>
</dbReference>
<evidence type="ECO:0000313" key="5">
    <source>
        <dbReference type="Proteomes" id="UP001056012"/>
    </source>
</evidence>
<dbReference type="CDD" id="cd13311">
    <property type="entry name" value="PH_Slm1"/>
    <property type="match status" value="1"/>
</dbReference>
<gene>
    <name evidence="4" type="ORF">yc1106_06707</name>
</gene>
<feature type="domain" description="PH" evidence="3">
    <location>
        <begin position="303"/>
        <end position="411"/>
    </location>
</feature>
<feature type="compositionally biased region" description="Polar residues" evidence="2">
    <location>
        <begin position="1"/>
        <end position="19"/>
    </location>
</feature>
<dbReference type="InterPro" id="IPR043453">
    <property type="entry name" value="Slm1_PH"/>
</dbReference>
<organism evidence="4 5">
    <name type="scientific">Curvularia clavata</name>
    <dbReference type="NCBI Taxonomy" id="95742"/>
    <lineage>
        <taxon>Eukaryota</taxon>
        <taxon>Fungi</taxon>
        <taxon>Dikarya</taxon>
        <taxon>Ascomycota</taxon>
        <taxon>Pezizomycotina</taxon>
        <taxon>Dothideomycetes</taxon>
        <taxon>Pleosporomycetidae</taxon>
        <taxon>Pleosporales</taxon>
        <taxon>Pleosporineae</taxon>
        <taxon>Pleosporaceae</taxon>
        <taxon>Curvularia</taxon>
    </lineage>
</organism>
<evidence type="ECO:0000256" key="2">
    <source>
        <dbReference type="SAM" id="MobiDB-lite"/>
    </source>
</evidence>
<dbReference type="SMART" id="SM00233">
    <property type="entry name" value="PH"/>
    <property type="match status" value="1"/>
</dbReference>
<protein>
    <recommendedName>
        <fullName evidence="3">PH domain-containing protein</fullName>
    </recommendedName>
</protein>
<accession>A0A9Q9DT52</accession>
<dbReference type="SUPFAM" id="SSF50729">
    <property type="entry name" value="PH domain-like"/>
    <property type="match status" value="1"/>
</dbReference>
<dbReference type="VEuPathDB" id="FungiDB:yc1106_06707"/>
<dbReference type="AlphaFoldDB" id="A0A9Q9DT52"/>
<dbReference type="SUPFAM" id="SSF103657">
    <property type="entry name" value="BAR/IMD domain-like"/>
    <property type="match status" value="1"/>
</dbReference>
<dbReference type="Pfam" id="PF20400">
    <property type="entry name" value="BAR_4"/>
    <property type="match status" value="1"/>
</dbReference>
<dbReference type="InterPro" id="IPR027267">
    <property type="entry name" value="AH/BAR_dom_sf"/>
</dbReference>
<dbReference type="Gene3D" id="1.20.1270.60">
    <property type="entry name" value="Arfaptin homology (AH) domain/BAR domain"/>
    <property type="match status" value="1"/>
</dbReference>
<evidence type="ECO:0000259" key="3">
    <source>
        <dbReference type="PROSITE" id="PS50003"/>
    </source>
</evidence>
<keyword evidence="1" id="KW-0597">Phosphoprotein</keyword>
<dbReference type="Pfam" id="PF20399">
    <property type="entry name" value="PH_20"/>
    <property type="match status" value="1"/>
</dbReference>